<dbReference type="OrthoDB" id="407442at2759"/>
<dbReference type="Proteomes" id="UP000192578">
    <property type="component" value="Unassembled WGS sequence"/>
</dbReference>
<dbReference type="Gene3D" id="3.30.70.330">
    <property type="match status" value="1"/>
</dbReference>
<dbReference type="GO" id="GO:0003727">
    <property type="term" value="F:single-stranded RNA binding"/>
    <property type="evidence" value="ECO:0007669"/>
    <property type="project" value="TreeGrafter"/>
</dbReference>
<dbReference type="GO" id="GO:0005654">
    <property type="term" value="C:nucleoplasm"/>
    <property type="evidence" value="ECO:0007669"/>
    <property type="project" value="UniProtKB-SubCell"/>
</dbReference>
<keyword evidence="2 4" id="KW-0694">RNA-binding</keyword>
<evidence type="ECO:0000313" key="8">
    <source>
        <dbReference type="Proteomes" id="UP000192578"/>
    </source>
</evidence>
<dbReference type="EMBL" id="MTYJ01000059">
    <property type="protein sequence ID" value="OQV17570.1"/>
    <property type="molecule type" value="Genomic_DNA"/>
</dbReference>
<evidence type="ECO:0000256" key="5">
    <source>
        <dbReference type="SAM" id="MobiDB-lite"/>
    </source>
</evidence>
<accession>A0A1W0WQT8</accession>
<feature type="domain" description="RRM" evidence="6">
    <location>
        <begin position="34"/>
        <end position="111"/>
    </location>
</feature>
<evidence type="ECO:0000256" key="4">
    <source>
        <dbReference type="PROSITE-ProRule" id="PRU00176"/>
    </source>
</evidence>
<comment type="subcellular location">
    <subcellularLocation>
        <location evidence="1">Nucleus</location>
        <location evidence="1">Nucleoplasm</location>
    </subcellularLocation>
</comment>
<keyword evidence="8" id="KW-1185">Reference proteome</keyword>
<evidence type="ECO:0000313" key="7">
    <source>
        <dbReference type="EMBL" id="OQV17570.1"/>
    </source>
</evidence>
<dbReference type="SMART" id="SM00360">
    <property type="entry name" value="RRM"/>
    <property type="match status" value="1"/>
</dbReference>
<dbReference type="InterPro" id="IPR052285">
    <property type="entry name" value="NEXT_complex_subunit"/>
</dbReference>
<organism evidence="7 8">
    <name type="scientific">Hypsibius exemplaris</name>
    <name type="common">Freshwater tardigrade</name>
    <dbReference type="NCBI Taxonomy" id="2072580"/>
    <lineage>
        <taxon>Eukaryota</taxon>
        <taxon>Metazoa</taxon>
        <taxon>Ecdysozoa</taxon>
        <taxon>Tardigrada</taxon>
        <taxon>Eutardigrada</taxon>
        <taxon>Parachela</taxon>
        <taxon>Hypsibioidea</taxon>
        <taxon>Hypsibiidae</taxon>
        <taxon>Hypsibius</taxon>
    </lineage>
</organism>
<dbReference type="GO" id="GO:0000381">
    <property type="term" value="P:regulation of alternative mRNA splicing, via spliceosome"/>
    <property type="evidence" value="ECO:0007669"/>
    <property type="project" value="TreeGrafter"/>
</dbReference>
<dbReference type="InterPro" id="IPR035979">
    <property type="entry name" value="RBD_domain_sf"/>
</dbReference>
<comment type="caution">
    <text evidence="7">The sequence shown here is derived from an EMBL/GenBank/DDBJ whole genome shotgun (WGS) entry which is preliminary data.</text>
</comment>
<proteinExistence type="predicted"/>
<keyword evidence="3" id="KW-0539">Nucleus</keyword>
<dbReference type="Pfam" id="PF00076">
    <property type="entry name" value="RRM_1"/>
    <property type="match status" value="1"/>
</dbReference>
<dbReference type="PANTHER" id="PTHR13798:SF11">
    <property type="entry name" value="RNA-BINDING PROTEIN 7-RELATED"/>
    <property type="match status" value="1"/>
</dbReference>
<sequence>MAGQGFRPAVVLQPAISNEELLDFLENDHSPHARTLYIGNMDTKVTRKLLYELMVQAGPIESIRIVTPREGNNRTFAFVVFEDPASVRYAMLIFRDISLFRSRLSLNFSGAHKNKPRADCPPYGPTFFDLPPGFEALTDAVKGTLRDTLVIPPSDYKSGYYIRPALKPDQMQRNENGEALNKQRRGEQQQQGYGDSPLEMRNGHFDPAHQQRNGYLAPAPHPFGQFPPAVSGASQYQQQQQPQYYQQQMPQQVQYPNYGYTGGLLQSPQQQQSWSGHQHQHQHQNQQQHQNQHQNQHQHQNQQQQQQQNQQQPHPFQRSISAGQVDAPYQYQARPQNSPYYSPPAPQWR</sequence>
<evidence type="ECO:0000256" key="1">
    <source>
        <dbReference type="ARBA" id="ARBA00004642"/>
    </source>
</evidence>
<name>A0A1W0WQT8_HYPEX</name>
<dbReference type="SUPFAM" id="SSF54928">
    <property type="entry name" value="RNA-binding domain, RBD"/>
    <property type="match status" value="1"/>
</dbReference>
<dbReference type="PROSITE" id="PS50102">
    <property type="entry name" value="RRM"/>
    <property type="match status" value="1"/>
</dbReference>
<dbReference type="InterPro" id="IPR000504">
    <property type="entry name" value="RRM_dom"/>
</dbReference>
<evidence type="ECO:0000256" key="2">
    <source>
        <dbReference type="ARBA" id="ARBA00022884"/>
    </source>
</evidence>
<dbReference type="InterPro" id="IPR012677">
    <property type="entry name" value="Nucleotide-bd_a/b_plait_sf"/>
</dbReference>
<evidence type="ECO:0000259" key="6">
    <source>
        <dbReference type="PROSITE" id="PS50102"/>
    </source>
</evidence>
<dbReference type="PANTHER" id="PTHR13798">
    <property type="entry name" value="RNA BINDING MOTIF RBM PROTEIN -RELATED"/>
    <property type="match status" value="1"/>
</dbReference>
<gene>
    <name evidence="7" type="ORF">BV898_08341</name>
</gene>
<feature type="compositionally biased region" description="Low complexity" evidence="5">
    <location>
        <begin position="235"/>
        <end position="256"/>
    </location>
</feature>
<evidence type="ECO:0000256" key="3">
    <source>
        <dbReference type="ARBA" id="ARBA00023242"/>
    </source>
</evidence>
<feature type="compositionally biased region" description="Low complexity" evidence="5">
    <location>
        <begin position="266"/>
        <end position="317"/>
    </location>
</feature>
<dbReference type="AlphaFoldDB" id="A0A1W0WQT8"/>
<protein>
    <recommendedName>
        <fullName evidence="6">RRM domain-containing protein</fullName>
    </recommendedName>
</protein>
<reference evidence="8" key="1">
    <citation type="submission" date="2017-01" db="EMBL/GenBank/DDBJ databases">
        <title>Comparative genomics of anhydrobiosis in the tardigrade Hypsibius dujardini.</title>
        <authorList>
            <person name="Yoshida Y."/>
            <person name="Koutsovoulos G."/>
            <person name="Laetsch D."/>
            <person name="Stevens L."/>
            <person name="Kumar S."/>
            <person name="Horikawa D."/>
            <person name="Ishino K."/>
            <person name="Komine S."/>
            <person name="Tomita M."/>
            <person name="Blaxter M."/>
            <person name="Arakawa K."/>
        </authorList>
    </citation>
    <scope>NUCLEOTIDE SEQUENCE [LARGE SCALE GENOMIC DNA]</scope>
    <source>
        <strain evidence="8">Z151</strain>
    </source>
</reference>
<feature type="region of interest" description="Disordered" evidence="5">
    <location>
        <begin position="179"/>
        <end position="349"/>
    </location>
</feature>